<comment type="similarity">
    <text evidence="2">Belongs to the Toll-like receptor family.</text>
</comment>
<keyword evidence="4 11" id="KW-0812">Transmembrane</keyword>
<feature type="chain" id="PRO_5034875687" evidence="12">
    <location>
        <begin position="22"/>
        <end position="897"/>
    </location>
</feature>
<accession>A0A8B8AK95</accession>
<feature type="domain" description="TIR" evidence="13">
    <location>
        <begin position="746"/>
        <end position="884"/>
    </location>
</feature>
<evidence type="ECO:0000259" key="13">
    <source>
        <dbReference type="PROSITE" id="PS50104"/>
    </source>
</evidence>
<dbReference type="Gene3D" id="3.80.10.10">
    <property type="entry name" value="Ribonuclease Inhibitor"/>
    <property type="match status" value="3"/>
</dbReference>
<evidence type="ECO:0000313" key="14">
    <source>
        <dbReference type="Proteomes" id="UP000694844"/>
    </source>
</evidence>
<name>A0A8B8AK95_CRAVI</name>
<evidence type="ECO:0000256" key="11">
    <source>
        <dbReference type="SAM" id="Phobius"/>
    </source>
</evidence>
<keyword evidence="7 11" id="KW-1133">Transmembrane helix</keyword>
<dbReference type="SMART" id="SM00255">
    <property type="entry name" value="TIR"/>
    <property type="match status" value="1"/>
</dbReference>
<evidence type="ECO:0000256" key="4">
    <source>
        <dbReference type="ARBA" id="ARBA00022692"/>
    </source>
</evidence>
<keyword evidence="3" id="KW-0433">Leucine-rich repeat</keyword>
<dbReference type="KEGG" id="cvn:111103188"/>
<dbReference type="SMART" id="SM00364">
    <property type="entry name" value="LRR_BAC"/>
    <property type="match status" value="5"/>
</dbReference>
<evidence type="ECO:0000256" key="2">
    <source>
        <dbReference type="ARBA" id="ARBA00009634"/>
    </source>
</evidence>
<feature type="signal peptide" evidence="12">
    <location>
        <begin position="1"/>
        <end position="21"/>
    </location>
</feature>
<dbReference type="SUPFAM" id="SSF52200">
    <property type="entry name" value="Toll/Interleukin receptor TIR domain"/>
    <property type="match status" value="1"/>
</dbReference>
<evidence type="ECO:0000256" key="6">
    <source>
        <dbReference type="ARBA" id="ARBA00022737"/>
    </source>
</evidence>
<dbReference type="PROSITE" id="PS51450">
    <property type="entry name" value="LRR"/>
    <property type="match status" value="4"/>
</dbReference>
<dbReference type="GO" id="GO:0007165">
    <property type="term" value="P:signal transduction"/>
    <property type="evidence" value="ECO:0007669"/>
    <property type="project" value="InterPro"/>
</dbReference>
<dbReference type="AlphaFoldDB" id="A0A8B8AK95"/>
<proteinExistence type="inferred from homology"/>
<gene>
    <name evidence="15" type="primary">LOC111103188</name>
</gene>
<dbReference type="PANTHER" id="PTHR24365">
    <property type="entry name" value="TOLL-LIKE RECEPTOR"/>
    <property type="match status" value="1"/>
</dbReference>
<reference evidence="15" key="1">
    <citation type="submission" date="2025-08" db="UniProtKB">
        <authorList>
            <consortium name="RefSeq"/>
        </authorList>
    </citation>
    <scope>IDENTIFICATION</scope>
    <source>
        <tissue evidence="15">Whole sample</tissue>
    </source>
</reference>
<dbReference type="InterPro" id="IPR032675">
    <property type="entry name" value="LRR_dom_sf"/>
</dbReference>
<dbReference type="InterPro" id="IPR035897">
    <property type="entry name" value="Toll_tir_struct_dom_sf"/>
</dbReference>
<dbReference type="SMART" id="SM00082">
    <property type="entry name" value="LRRCT"/>
    <property type="match status" value="1"/>
</dbReference>
<dbReference type="InterPro" id="IPR001611">
    <property type="entry name" value="Leu-rich_rpt"/>
</dbReference>
<evidence type="ECO:0000313" key="15">
    <source>
        <dbReference type="RefSeq" id="XP_022291967.1"/>
    </source>
</evidence>
<dbReference type="GO" id="GO:0005886">
    <property type="term" value="C:plasma membrane"/>
    <property type="evidence" value="ECO:0007669"/>
    <property type="project" value="TreeGrafter"/>
</dbReference>
<dbReference type="Gene3D" id="3.40.50.10140">
    <property type="entry name" value="Toll/interleukin-1 receptor homology (TIR) domain"/>
    <property type="match status" value="1"/>
</dbReference>
<dbReference type="PROSITE" id="PS51257">
    <property type="entry name" value="PROKAR_LIPOPROTEIN"/>
    <property type="match status" value="1"/>
</dbReference>
<keyword evidence="5 12" id="KW-0732">Signal</keyword>
<dbReference type="Pfam" id="PF13306">
    <property type="entry name" value="LRR_5"/>
    <property type="match status" value="1"/>
</dbReference>
<evidence type="ECO:0000256" key="8">
    <source>
        <dbReference type="ARBA" id="ARBA00023136"/>
    </source>
</evidence>
<feature type="transmembrane region" description="Helical" evidence="11">
    <location>
        <begin position="695"/>
        <end position="718"/>
    </location>
</feature>
<comment type="subcellular location">
    <subcellularLocation>
        <location evidence="1">Membrane</location>
        <topology evidence="1">Single-pass type I membrane protein</topology>
    </subcellularLocation>
</comment>
<keyword evidence="14" id="KW-1185">Reference proteome</keyword>
<dbReference type="GO" id="GO:0038023">
    <property type="term" value="F:signaling receptor activity"/>
    <property type="evidence" value="ECO:0007669"/>
    <property type="project" value="TreeGrafter"/>
</dbReference>
<keyword evidence="6" id="KW-0677">Repeat</keyword>
<organism evidence="14 15">
    <name type="scientific">Crassostrea virginica</name>
    <name type="common">Eastern oyster</name>
    <dbReference type="NCBI Taxonomy" id="6565"/>
    <lineage>
        <taxon>Eukaryota</taxon>
        <taxon>Metazoa</taxon>
        <taxon>Spiralia</taxon>
        <taxon>Lophotrochozoa</taxon>
        <taxon>Mollusca</taxon>
        <taxon>Bivalvia</taxon>
        <taxon>Autobranchia</taxon>
        <taxon>Pteriomorphia</taxon>
        <taxon>Ostreida</taxon>
        <taxon>Ostreoidea</taxon>
        <taxon>Ostreidae</taxon>
        <taxon>Crassostrea</taxon>
    </lineage>
</organism>
<dbReference type="Proteomes" id="UP000694844">
    <property type="component" value="Chromosome 7"/>
</dbReference>
<dbReference type="PANTHER" id="PTHR24365:SF541">
    <property type="entry name" value="PROTEIN TOLL-RELATED"/>
    <property type="match status" value="1"/>
</dbReference>
<evidence type="ECO:0000256" key="7">
    <source>
        <dbReference type="ARBA" id="ARBA00022989"/>
    </source>
</evidence>
<dbReference type="InterPro" id="IPR003591">
    <property type="entry name" value="Leu-rich_rpt_typical-subtyp"/>
</dbReference>
<evidence type="ECO:0000256" key="1">
    <source>
        <dbReference type="ARBA" id="ARBA00004479"/>
    </source>
</evidence>
<dbReference type="InterPro" id="IPR000483">
    <property type="entry name" value="Cys-rich_flank_reg_C"/>
</dbReference>
<dbReference type="InterPro" id="IPR026906">
    <property type="entry name" value="LRR_5"/>
</dbReference>
<dbReference type="GeneID" id="111103188"/>
<dbReference type="PROSITE" id="PS50104">
    <property type="entry name" value="TIR"/>
    <property type="match status" value="1"/>
</dbReference>
<evidence type="ECO:0000256" key="5">
    <source>
        <dbReference type="ARBA" id="ARBA00022729"/>
    </source>
</evidence>
<evidence type="ECO:0000256" key="9">
    <source>
        <dbReference type="ARBA" id="ARBA00023170"/>
    </source>
</evidence>
<dbReference type="OrthoDB" id="6140924at2759"/>
<sequence>MESIKGVVWLMTCSITLQITASVIISCGENLCLCDDNARSASCQPEQGRPVLPFFPKLPDFIMQVTFKDFIRPAITRKDLTNLTYLSLKYLRLEHMNITYMEKGLFRSFPKLRVLNISNNGYLSSVTLRQAFQSISVKLESLVLNSNNLTHVVSDMFRHLMHTDLQKLILIRNPLLNLKQDIFENMNFTTLDLSFSGISDLRVLCPKQSPYLLTNLRVLKLQATNTKTLPRNFMNCFPNLQKLYLDDNKLDSLPQLCETYNKSQNSTNKLQELYLQNTGLEGNISDMSSLCLDGLTILDLGRNKLTSVPNFCHSTRKSVVPSLKQLNLQYTSILNLQEHSFQCLSSLRILDLRNNILKDLPNFCRENNVSYTPKLAMLYLRNTSIITLNDYRFGCLWNLKELDLRYNYFKQIPSFCDKSNKSTNPSLEKLDLSWNSIQFIFPDSFRCLSSLITLRLSFILISKLDDNIFSPLTSLKNLEIGYSRDIRNITKYAFNITNLTTLKFVYNDFEFADKTRYSPEHLFKYCENVETLILSGNHFPTNPVAQRILKPLKKLQHLSLAENRMHTINEKTFQLSRTLKTLLLDHNRLTGWNERAFENLPELTFLKLAFNKIAVFNKTSVPIAILNKLKIFDLSYNPFNCGCNMMWFKNWSLTTNVTLLSFPRMYSCLTPSNMFRKSLLSLHLTEEDCKEKNTWLIVILSASAGVLILMCAIITISVQMPTIKNYMYYLRLSKMGYIKLINEQEFPYDSYIVYCESDEKWVLRTLVSTIEFEGFRVCIPDREFDIGADKCDQIESAFKESRKIIVVLSNDFAKNEWCLWQMNLVEERLRQSGNSAAIFVLYKSISSKNMISSLHRTLKKRDILTWYEGGSREKMFWKIIVMAMKAPLGEPPVSVVQ</sequence>
<evidence type="ECO:0000256" key="12">
    <source>
        <dbReference type="SAM" id="SignalP"/>
    </source>
</evidence>
<dbReference type="SMART" id="SM00369">
    <property type="entry name" value="LRR_TYP"/>
    <property type="match status" value="14"/>
</dbReference>
<keyword evidence="8 11" id="KW-0472">Membrane</keyword>
<keyword evidence="9" id="KW-0675">Receptor</keyword>
<evidence type="ECO:0000256" key="3">
    <source>
        <dbReference type="ARBA" id="ARBA00022614"/>
    </source>
</evidence>
<dbReference type="SUPFAM" id="SSF52058">
    <property type="entry name" value="L domain-like"/>
    <property type="match status" value="2"/>
</dbReference>
<dbReference type="Pfam" id="PF13855">
    <property type="entry name" value="LRR_8"/>
    <property type="match status" value="2"/>
</dbReference>
<dbReference type="RefSeq" id="XP_022291967.1">
    <property type="nucleotide sequence ID" value="XM_022436259.1"/>
</dbReference>
<dbReference type="Pfam" id="PF01582">
    <property type="entry name" value="TIR"/>
    <property type="match status" value="1"/>
</dbReference>
<dbReference type="SMART" id="SM00365">
    <property type="entry name" value="LRR_SD22"/>
    <property type="match status" value="6"/>
</dbReference>
<protein>
    <submittedName>
        <fullName evidence="15">Toll-like receptor 13</fullName>
    </submittedName>
</protein>
<evidence type="ECO:0000256" key="10">
    <source>
        <dbReference type="ARBA" id="ARBA00023180"/>
    </source>
</evidence>
<dbReference type="InterPro" id="IPR000157">
    <property type="entry name" value="TIR_dom"/>
</dbReference>
<keyword evidence="10" id="KW-0325">Glycoprotein</keyword>